<dbReference type="RefSeq" id="XP_041556535.1">
    <property type="nucleotide sequence ID" value="XM_041703895.1"/>
</dbReference>
<reference evidence="2" key="2">
    <citation type="submission" date="2021-02" db="EMBL/GenBank/DDBJ databases">
        <title>Aspergillus puulaauensis MK2 genome sequence.</title>
        <authorList>
            <person name="Futagami T."/>
            <person name="Mori K."/>
            <person name="Kadooka C."/>
            <person name="Tanaka T."/>
        </authorList>
    </citation>
    <scope>NUCLEOTIDE SEQUENCE</scope>
    <source>
        <strain evidence="2">MK2</strain>
    </source>
</reference>
<name>A0A7R8AMI1_9EURO</name>
<dbReference type="OrthoDB" id="4475569at2759"/>
<dbReference type="Proteomes" id="UP000654913">
    <property type="component" value="Chromosome 4"/>
</dbReference>
<proteinExistence type="predicted"/>
<keyword evidence="1" id="KW-0732">Signal</keyword>
<reference evidence="2" key="1">
    <citation type="submission" date="2021-01" db="EMBL/GenBank/DDBJ databases">
        <authorList>
            <consortium name="Aspergillus puulaauensis MK2 genome sequencing consortium"/>
            <person name="Kazuki M."/>
            <person name="Futagami T."/>
        </authorList>
    </citation>
    <scope>NUCLEOTIDE SEQUENCE</scope>
    <source>
        <strain evidence="2">MK2</strain>
    </source>
</reference>
<dbReference type="GeneID" id="64974346"/>
<feature type="signal peptide" evidence="1">
    <location>
        <begin position="1"/>
        <end position="21"/>
    </location>
</feature>
<dbReference type="AlphaFoldDB" id="A0A7R8AMI1"/>
<gene>
    <name evidence="2" type="ORF">APUU_40785A</name>
</gene>
<evidence type="ECO:0000256" key="1">
    <source>
        <dbReference type="SAM" id="SignalP"/>
    </source>
</evidence>
<dbReference type="KEGG" id="apuu:APUU_40785A"/>
<evidence type="ECO:0000313" key="2">
    <source>
        <dbReference type="EMBL" id="BCS24341.1"/>
    </source>
</evidence>
<keyword evidence="3" id="KW-1185">Reference proteome</keyword>
<dbReference type="EMBL" id="AP024446">
    <property type="protein sequence ID" value="BCS24341.1"/>
    <property type="molecule type" value="Genomic_DNA"/>
</dbReference>
<feature type="chain" id="PRO_5030515854" evidence="1">
    <location>
        <begin position="22"/>
        <end position="224"/>
    </location>
</feature>
<evidence type="ECO:0000313" key="3">
    <source>
        <dbReference type="Proteomes" id="UP000654913"/>
    </source>
</evidence>
<accession>A0A7R8AMI1</accession>
<dbReference type="PANTHER" id="PTHR35605">
    <property type="entry name" value="ECP2 EFFECTOR PROTEIN DOMAIN-CONTAINING PROTEIN-RELATED"/>
    <property type="match status" value="1"/>
</dbReference>
<dbReference type="PANTHER" id="PTHR35605:SF1">
    <property type="entry name" value="ECP2 EFFECTOR PROTEIN DOMAIN-CONTAINING PROTEIN-RELATED"/>
    <property type="match status" value="1"/>
</dbReference>
<protein>
    <submittedName>
        <fullName evidence="2">Uncharacterized protein</fullName>
    </submittedName>
</protein>
<sequence>MFRFIVTTFLALLALTASASAIPALPGANPGDPISTFRTKAYPDGPDLILNGTAAGVYAQLKEINPNFDEDFKGVPTVMDVISTTSDHFDPVSELETHTLSKRHSLSCVSNDDANDASVDRIKEGISHLRGVDGKPTLAAGKCERVSCSWGDAILWCNDATKTRSLPSYNNIADGAQTIMDGCYKRGESTRGFGGSLDHPDKWRVIVDGYKYRINQDWQMRYNC</sequence>
<organism evidence="2 3">
    <name type="scientific">Aspergillus puulaauensis</name>
    <dbReference type="NCBI Taxonomy" id="1220207"/>
    <lineage>
        <taxon>Eukaryota</taxon>
        <taxon>Fungi</taxon>
        <taxon>Dikarya</taxon>
        <taxon>Ascomycota</taxon>
        <taxon>Pezizomycotina</taxon>
        <taxon>Eurotiomycetes</taxon>
        <taxon>Eurotiomycetidae</taxon>
        <taxon>Eurotiales</taxon>
        <taxon>Aspergillaceae</taxon>
        <taxon>Aspergillus</taxon>
    </lineage>
</organism>